<organism evidence="1 2">
    <name type="scientific">Holdemania filiformis DSM 12042</name>
    <dbReference type="NCBI Taxonomy" id="545696"/>
    <lineage>
        <taxon>Bacteria</taxon>
        <taxon>Bacillati</taxon>
        <taxon>Bacillota</taxon>
        <taxon>Erysipelotrichia</taxon>
        <taxon>Erysipelotrichales</taxon>
        <taxon>Erysipelotrichaceae</taxon>
        <taxon>Holdemania</taxon>
    </lineage>
</organism>
<evidence type="ECO:0008006" key="3">
    <source>
        <dbReference type="Google" id="ProtNLM"/>
    </source>
</evidence>
<reference evidence="1 2" key="1">
    <citation type="submission" date="2008-12" db="EMBL/GenBank/DDBJ databases">
        <authorList>
            <person name="Fulton L."/>
            <person name="Clifton S."/>
            <person name="Fulton B."/>
            <person name="Xu J."/>
            <person name="Minx P."/>
            <person name="Pepin K.H."/>
            <person name="Johnson M."/>
            <person name="Bhonagiri V."/>
            <person name="Nash W.E."/>
            <person name="Mardis E.R."/>
            <person name="Wilson R.K."/>
        </authorList>
    </citation>
    <scope>NUCLEOTIDE SEQUENCE [LARGE SCALE GENOMIC DNA]</scope>
    <source>
        <strain evidence="1 2">DSM 12042</strain>
    </source>
</reference>
<evidence type="ECO:0000313" key="2">
    <source>
        <dbReference type="Proteomes" id="UP000005950"/>
    </source>
</evidence>
<gene>
    <name evidence="1" type="ORF">HOLDEFILI_02907</name>
</gene>
<dbReference type="STRING" id="545696.HOLDEFILI_02907"/>
<dbReference type="InterPro" id="IPR021701">
    <property type="entry name" value="DUF3284"/>
</dbReference>
<dbReference type="Proteomes" id="UP000005950">
    <property type="component" value="Unassembled WGS sequence"/>
</dbReference>
<dbReference type="RefSeq" id="WP_006060072.1">
    <property type="nucleotide sequence ID" value="NZ_GG657559.1"/>
</dbReference>
<sequence>MKHTFHLRAAKEEVFDYFIDVLLQDVLAYTGQTLSRSQLKEGFTYRKNLSSNPKKPRIATVRLTEYHYPEHYAVIYTRDDFRKRAVYDLSDEPQGCRFVMTQQQEKKLRDESGALLWTVTESAEREGKPSLMTRLRMRTVVRQLRKRPKTAVVL</sequence>
<protein>
    <recommendedName>
        <fullName evidence="3">DUF3284 domain-containing protein</fullName>
    </recommendedName>
</protein>
<reference evidence="1 2" key="2">
    <citation type="submission" date="2009-02" db="EMBL/GenBank/DDBJ databases">
        <title>Draft genome sequence of Holdemania filiformis DSM 12042.</title>
        <authorList>
            <person name="Sudarsanam P."/>
            <person name="Ley R."/>
            <person name="Guruge J."/>
            <person name="Turnbaugh P.J."/>
            <person name="Mahowald M."/>
            <person name="Liep D."/>
            <person name="Gordon J."/>
        </authorList>
    </citation>
    <scope>NUCLEOTIDE SEQUENCE [LARGE SCALE GENOMIC DNA]</scope>
    <source>
        <strain evidence="1 2">DSM 12042</strain>
    </source>
</reference>
<dbReference type="HOGENOM" id="CLU_1701856_0_0_9"/>
<dbReference type="AlphaFoldDB" id="B9YAQ0"/>
<name>B9YAQ0_9FIRM</name>
<comment type="caution">
    <text evidence="1">The sequence shown here is derived from an EMBL/GenBank/DDBJ whole genome shotgun (WGS) entry which is preliminary data.</text>
</comment>
<evidence type="ECO:0000313" key="1">
    <source>
        <dbReference type="EMBL" id="EEF66945.1"/>
    </source>
</evidence>
<dbReference type="EMBL" id="ACCF01000185">
    <property type="protein sequence ID" value="EEF66945.1"/>
    <property type="molecule type" value="Genomic_DNA"/>
</dbReference>
<accession>B9YAQ0</accession>
<dbReference type="Pfam" id="PF11687">
    <property type="entry name" value="DUF3284"/>
    <property type="match status" value="1"/>
</dbReference>
<proteinExistence type="predicted"/>